<dbReference type="STRING" id="365044.Pnap_2649"/>
<reference evidence="2" key="1">
    <citation type="journal article" date="2009" name="Environ. Microbiol.">
        <title>The genome of Polaromonas naphthalenivorans strain CJ2, isolated from coal tar-contaminated sediment, reveals physiological and metabolic versatility and evolution through extensive horizontal gene transfer.</title>
        <authorList>
            <person name="Yagi J.M."/>
            <person name="Sims D."/>
            <person name="Brettin T."/>
            <person name="Bruce D."/>
            <person name="Madsen E.L."/>
        </authorList>
    </citation>
    <scope>NUCLEOTIDE SEQUENCE [LARGE SCALE GENOMIC DNA]</scope>
    <source>
        <strain evidence="2">CJ2</strain>
    </source>
</reference>
<dbReference type="Proteomes" id="UP000000644">
    <property type="component" value="Chromosome"/>
</dbReference>
<evidence type="ECO:0000313" key="1">
    <source>
        <dbReference type="EMBL" id="ABM37951.1"/>
    </source>
</evidence>
<keyword evidence="2" id="KW-1185">Reference proteome</keyword>
<dbReference type="KEGG" id="pna:Pnap_2649"/>
<dbReference type="AlphaFoldDB" id="A1VQM3"/>
<dbReference type="EMBL" id="CP000529">
    <property type="protein sequence ID" value="ABM37951.1"/>
    <property type="molecule type" value="Genomic_DNA"/>
</dbReference>
<name>A1VQM3_POLNA</name>
<proteinExistence type="predicted"/>
<evidence type="ECO:0000313" key="2">
    <source>
        <dbReference type="Proteomes" id="UP000000644"/>
    </source>
</evidence>
<organism evidence="1 2">
    <name type="scientific">Polaromonas naphthalenivorans (strain CJ2)</name>
    <dbReference type="NCBI Taxonomy" id="365044"/>
    <lineage>
        <taxon>Bacteria</taxon>
        <taxon>Pseudomonadati</taxon>
        <taxon>Pseudomonadota</taxon>
        <taxon>Betaproteobacteria</taxon>
        <taxon>Burkholderiales</taxon>
        <taxon>Comamonadaceae</taxon>
        <taxon>Polaromonas</taxon>
    </lineage>
</organism>
<accession>A1VQM3</accession>
<gene>
    <name evidence="1" type="ordered locus">Pnap_2649</name>
</gene>
<sequence>MMTPMKKAAGGVKTTTATASHNATDFIAACARPASARASFNLKPDAGIGRQKYRAVEGCDTVIPGARHTMEYAGNLPDSEVFSRPEFKDGLNFQGIYGFGAGSAYPQGRQHGVFHVSIPSPTRQPRQPDGGFQSQYGAEAMTTVNTTPTPKTGNTSPLTRQQAIENALSGALHHARNGDIHTATGRAIRAASMLKQACSELATAGRAA</sequence>
<protein>
    <submittedName>
        <fullName evidence="1">Uncharacterized protein</fullName>
    </submittedName>
</protein>
<dbReference type="HOGENOM" id="CLU_1319945_0_0_4"/>